<keyword evidence="8" id="KW-0492">Microsome</keyword>
<evidence type="ECO:0000256" key="10">
    <source>
        <dbReference type="ARBA" id="ARBA00023004"/>
    </source>
</evidence>
<evidence type="ECO:0000256" key="13">
    <source>
        <dbReference type="PIRSR" id="PIRSR602401-1"/>
    </source>
</evidence>
<evidence type="ECO:0000256" key="2">
    <source>
        <dbReference type="ARBA" id="ARBA00004174"/>
    </source>
</evidence>
<feature type="binding site" description="axial binding residue" evidence="13">
    <location>
        <position position="409"/>
    </location>
    <ligand>
        <name>heme</name>
        <dbReference type="ChEBI" id="CHEBI:30413"/>
    </ligand>
    <ligandPart>
        <name>Fe</name>
        <dbReference type="ChEBI" id="CHEBI:18248"/>
    </ligandPart>
</feature>
<dbReference type="GO" id="GO:0005506">
    <property type="term" value="F:iron ion binding"/>
    <property type="evidence" value="ECO:0007669"/>
    <property type="project" value="InterPro"/>
</dbReference>
<evidence type="ECO:0000313" key="17">
    <source>
        <dbReference type="RefSeq" id="XP_026677200.1"/>
    </source>
</evidence>
<dbReference type="GO" id="GO:0004497">
    <property type="term" value="F:monooxygenase activity"/>
    <property type="evidence" value="ECO:0007669"/>
    <property type="project" value="UniProtKB-KW"/>
</dbReference>
<keyword evidence="6 13" id="KW-0479">Metal-binding</keyword>
<dbReference type="KEGG" id="dci:103506319"/>
<dbReference type="SUPFAM" id="SSF48264">
    <property type="entry name" value="Cytochrome P450"/>
    <property type="match status" value="2"/>
</dbReference>
<evidence type="ECO:0000256" key="9">
    <source>
        <dbReference type="ARBA" id="ARBA00023002"/>
    </source>
</evidence>
<reference evidence="17" key="1">
    <citation type="submission" date="2025-08" db="UniProtKB">
        <authorList>
            <consortium name="RefSeq"/>
        </authorList>
    </citation>
    <scope>IDENTIFICATION</scope>
</reference>
<dbReference type="InterPro" id="IPR001128">
    <property type="entry name" value="Cyt_P450"/>
</dbReference>
<dbReference type="InterPro" id="IPR002401">
    <property type="entry name" value="Cyt_P450_E_grp-I"/>
</dbReference>
<dbReference type="STRING" id="121845.A0A3Q0IS75"/>
<evidence type="ECO:0000256" key="3">
    <source>
        <dbReference type="ARBA" id="ARBA00004406"/>
    </source>
</evidence>
<keyword evidence="16" id="KW-1185">Reference proteome</keyword>
<dbReference type="Pfam" id="PF00067">
    <property type="entry name" value="p450"/>
    <property type="match status" value="2"/>
</dbReference>
<dbReference type="AlphaFoldDB" id="A0A3Q0IS75"/>
<evidence type="ECO:0000313" key="16">
    <source>
        <dbReference type="Proteomes" id="UP000079169"/>
    </source>
</evidence>
<feature type="signal peptide" evidence="15">
    <location>
        <begin position="1"/>
        <end position="28"/>
    </location>
</feature>
<dbReference type="Proteomes" id="UP000079169">
    <property type="component" value="Unplaced"/>
</dbReference>
<dbReference type="Gene3D" id="1.10.630.10">
    <property type="entry name" value="Cytochrome P450"/>
    <property type="match status" value="2"/>
</dbReference>
<evidence type="ECO:0000256" key="4">
    <source>
        <dbReference type="ARBA" id="ARBA00010617"/>
    </source>
</evidence>
<comment type="cofactor">
    <cofactor evidence="1 13">
        <name>heme</name>
        <dbReference type="ChEBI" id="CHEBI:30413"/>
    </cofactor>
</comment>
<evidence type="ECO:0000256" key="7">
    <source>
        <dbReference type="ARBA" id="ARBA00022824"/>
    </source>
</evidence>
<gene>
    <name evidence="17" type="primary">LOC103506319</name>
</gene>
<keyword evidence="11 14" id="KW-0503">Monooxygenase</keyword>
<evidence type="ECO:0000256" key="1">
    <source>
        <dbReference type="ARBA" id="ARBA00001971"/>
    </source>
</evidence>
<sequence length="468" mass="54073">MGWIPHKIIRVWFGGELMVLVADPSVIAQVNTLTLTKTDVYQYLGDPYLKKGIFVDKDIPHWKASKKVITQVFVFKVLKQYIKIFHEESIILVNKLQELAYSGQPFYPPKYLELATFNSIMRTTLGVNPNHFQRKLFLPILRNNFVYSLFGWRQDEERNMGIVLDLAHTVLEDLKTDMKNTTDIMRESRTSLAELLLQQPDISMKEVEAQIVTVIGAGLDTSMIQNSMVLIMLATHPAVQEKVFEEMVQVLGEDINVLPSYEDLMKLEYLERVIKECLRMYPAAPFTGRKITEDIKVTTENGKEYIFPAGVAIGNLLYHVQKSPDYYENPRVFDPDRWLPENSVNRNPHCYIPFTISGVAIGNLLYHVQKSPDYYENPRVFDPDRWLPENSVNRNPHCYIPFSSGPRNCIGGKYAILQMKTIVSAILRKYKVLPSESCKTLRDVRVRMNLTMELKPQCQITLRNRKSE</sequence>
<accession>A0A3Q0IS75</accession>
<evidence type="ECO:0000256" key="8">
    <source>
        <dbReference type="ARBA" id="ARBA00022848"/>
    </source>
</evidence>
<dbReference type="PaxDb" id="121845-A0A3Q0IS75"/>
<dbReference type="InterPro" id="IPR036396">
    <property type="entry name" value="Cyt_P450_sf"/>
</dbReference>
<dbReference type="InterPro" id="IPR050196">
    <property type="entry name" value="Cytochrome_P450_Monoox"/>
</dbReference>
<evidence type="ECO:0000256" key="6">
    <source>
        <dbReference type="ARBA" id="ARBA00022723"/>
    </source>
</evidence>
<dbReference type="PANTHER" id="PTHR24291:SF189">
    <property type="entry name" value="CYTOCHROME P450 4C3-RELATED"/>
    <property type="match status" value="1"/>
</dbReference>
<evidence type="ECO:0000256" key="5">
    <source>
        <dbReference type="ARBA" id="ARBA00022617"/>
    </source>
</evidence>
<organism evidence="16 17">
    <name type="scientific">Diaphorina citri</name>
    <name type="common">Asian citrus psyllid</name>
    <dbReference type="NCBI Taxonomy" id="121845"/>
    <lineage>
        <taxon>Eukaryota</taxon>
        <taxon>Metazoa</taxon>
        <taxon>Ecdysozoa</taxon>
        <taxon>Arthropoda</taxon>
        <taxon>Hexapoda</taxon>
        <taxon>Insecta</taxon>
        <taxon>Pterygota</taxon>
        <taxon>Neoptera</taxon>
        <taxon>Paraneoptera</taxon>
        <taxon>Hemiptera</taxon>
        <taxon>Sternorrhyncha</taxon>
        <taxon>Psylloidea</taxon>
        <taxon>Psyllidae</taxon>
        <taxon>Diaphorininae</taxon>
        <taxon>Diaphorina</taxon>
    </lineage>
</organism>
<dbReference type="GO" id="GO:0016705">
    <property type="term" value="F:oxidoreductase activity, acting on paired donors, with incorporation or reduction of molecular oxygen"/>
    <property type="evidence" value="ECO:0007669"/>
    <property type="project" value="InterPro"/>
</dbReference>
<protein>
    <submittedName>
        <fullName evidence="17">LOW QUALITY PROTEIN: cytochrome P450 4C1-like</fullName>
    </submittedName>
</protein>
<keyword evidence="10 13" id="KW-0408">Iron</keyword>
<comment type="subcellular location">
    <subcellularLocation>
        <location evidence="3">Endoplasmic reticulum membrane</location>
        <topology evidence="3">Peripheral membrane protein</topology>
    </subcellularLocation>
    <subcellularLocation>
        <location evidence="2">Microsome membrane</location>
        <topology evidence="2">Peripheral membrane protein</topology>
    </subcellularLocation>
</comment>
<dbReference type="PROSITE" id="PS00086">
    <property type="entry name" value="CYTOCHROME_P450"/>
    <property type="match status" value="1"/>
</dbReference>
<proteinExistence type="inferred from homology"/>
<evidence type="ECO:0000256" key="15">
    <source>
        <dbReference type="SAM" id="SignalP"/>
    </source>
</evidence>
<keyword evidence="9 14" id="KW-0560">Oxidoreductase</keyword>
<keyword evidence="12" id="KW-0472">Membrane</keyword>
<keyword evidence="5 13" id="KW-0349">Heme</keyword>
<evidence type="ECO:0000256" key="12">
    <source>
        <dbReference type="ARBA" id="ARBA00023136"/>
    </source>
</evidence>
<dbReference type="InterPro" id="IPR017972">
    <property type="entry name" value="Cyt_P450_CS"/>
</dbReference>
<keyword evidence="7" id="KW-0256">Endoplasmic reticulum</keyword>
<dbReference type="PRINTS" id="PR00463">
    <property type="entry name" value="EP450I"/>
</dbReference>
<dbReference type="RefSeq" id="XP_026677200.1">
    <property type="nucleotide sequence ID" value="XM_026821399.1"/>
</dbReference>
<keyword evidence="15" id="KW-0732">Signal</keyword>
<dbReference type="PANTHER" id="PTHR24291">
    <property type="entry name" value="CYTOCHROME P450 FAMILY 4"/>
    <property type="match status" value="1"/>
</dbReference>
<dbReference type="GeneID" id="103506319"/>
<dbReference type="GO" id="GO:0020037">
    <property type="term" value="F:heme binding"/>
    <property type="evidence" value="ECO:0007669"/>
    <property type="project" value="InterPro"/>
</dbReference>
<feature type="chain" id="PRO_5018141992" evidence="15">
    <location>
        <begin position="29"/>
        <end position="468"/>
    </location>
</feature>
<evidence type="ECO:0000256" key="11">
    <source>
        <dbReference type="ARBA" id="ARBA00023033"/>
    </source>
</evidence>
<dbReference type="GO" id="GO:0005789">
    <property type="term" value="C:endoplasmic reticulum membrane"/>
    <property type="evidence" value="ECO:0007669"/>
    <property type="project" value="UniProtKB-SubCell"/>
</dbReference>
<name>A0A3Q0IS75_DIACI</name>
<evidence type="ECO:0000256" key="14">
    <source>
        <dbReference type="RuleBase" id="RU000461"/>
    </source>
</evidence>
<comment type="similarity">
    <text evidence="4 14">Belongs to the cytochrome P450 family.</text>
</comment>